<protein>
    <submittedName>
        <fullName evidence="2">Uncharacterized protein</fullName>
    </submittedName>
</protein>
<feature type="non-terminal residue" evidence="2">
    <location>
        <position position="244"/>
    </location>
</feature>
<accession>A0A485MPP6</accession>
<name>A0A485MPP6_LYNPA</name>
<evidence type="ECO:0000313" key="3">
    <source>
        <dbReference type="Proteomes" id="UP000386466"/>
    </source>
</evidence>
<feature type="signal peptide" evidence="1">
    <location>
        <begin position="1"/>
        <end position="15"/>
    </location>
</feature>
<proteinExistence type="predicted"/>
<evidence type="ECO:0000256" key="1">
    <source>
        <dbReference type="SAM" id="SignalP"/>
    </source>
</evidence>
<sequence length="244" mass="26765">MAVVLLSMYSLLYFGQFSTRYHSGRLVINTNFEASGAPIHILDYTVGLDGGNGITDIFWNHVTTEQQAASHVFTMARVTFHHLVGWLKSCISDLCYRKLFMVGFISRGDRIMCGQRELDMGIGYQHRVLQGGMGSEDGVLGFNYSCGNVGGWVNGELHLGLLAIIDIEMFHQQGGEPGTNFPSKAVENQEALKTCTLVNQFPNLVHDKVNDLLANGVVPLGIVIGNIFLVCDELLRVEKLAVGA</sequence>
<dbReference type="EMBL" id="CAAGRJ010003681">
    <property type="protein sequence ID" value="VFV21666.1"/>
    <property type="molecule type" value="Genomic_DNA"/>
</dbReference>
<organism evidence="2 3">
    <name type="scientific">Lynx pardinus</name>
    <name type="common">Iberian lynx</name>
    <name type="synonym">Felis pardina</name>
    <dbReference type="NCBI Taxonomy" id="191816"/>
    <lineage>
        <taxon>Eukaryota</taxon>
        <taxon>Metazoa</taxon>
        <taxon>Chordata</taxon>
        <taxon>Craniata</taxon>
        <taxon>Vertebrata</taxon>
        <taxon>Euteleostomi</taxon>
        <taxon>Mammalia</taxon>
        <taxon>Eutheria</taxon>
        <taxon>Laurasiatheria</taxon>
        <taxon>Carnivora</taxon>
        <taxon>Feliformia</taxon>
        <taxon>Felidae</taxon>
        <taxon>Felinae</taxon>
        <taxon>Lynx</taxon>
    </lineage>
</organism>
<evidence type="ECO:0000313" key="2">
    <source>
        <dbReference type="EMBL" id="VFV21666.1"/>
    </source>
</evidence>
<dbReference type="Proteomes" id="UP000386466">
    <property type="component" value="Unassembled WGS sequence"/>
</dbReference>
<keyword evidence="1" id="KW-0732">Signal</keyword>
<dbReference type="AlphaFoldDB" id="A0A485MPP6"/>
<keyword evidence="3" id="KW-1185">Reference proteome</keyword>
<reference evidence="2 3" key="1">
    <citation type="submission" date="2019-01" db="EMBL/GenBank/DDBJ databases">
        <authorList>
            <person name="Alioto T."/>
            <person name="Alioto T."/>
        </authorList>
    </citation>
    <scope>NUCLEOTIDE SEQUENCE [LARGE SCALE GENOMIC DNA]</scope>
</reference>
<gene>
    <name evidence="2" type="ORF">LYPA_23C008946</name>
</gene>
<feature type="chain" id="PRO_5019817452" evidence="1">
    <location>
        <begin position="16"/>
        <end position="244"/>
    </location>
</feature>